<dbReference type="GO" id="GO:0006412">
    <property type="term" value="P:translation"/>
    <property type="evidence" value="ECO:0007669"/>
    <property type="project" value="UniProtKB-UniRule"/>
</dbReference>
<name>A0A097SSQ3_9BACT</name>
<dbReference type="HAMAP" id="MF_00385">
    <property type="entry name" value="Ribosomal_bS16"/>
    <property type="match status" value="1"/>
</dbReference>
<dbReference type="KEGG" id="mgj:MGM1_2470"/>
<evidence type="ECO:0000256" key="1">
    <source>
        <dbReference type="ARBA" id="ARBA00022980"/>
    </source>
</evidence>
<dbReference type="EMBL" id="CP007711">
    <property type="protein sequence ID" value="AIV03623.1"/>
    <property type="molecule type" value="Genomic_DNA"/>
</dbReference>
<dbReference type="GO" id="GO:0015935">
    <property type="term" value="C:small ribosomal subunit"/>
    <property type="evidence" value="ECO:0007669"/>
    <property type="project" value="TreeGrafter"/>
</dbReference>
<feature type="region of interest" description="Disordered" evidence="4">
    <location>
        <begin position="88"/>
        <end position="142"/>
    </location>
</feature>
<accession>A0A097SSQ3</accession>
<dbReference type="HOGENOM" id="CLU_100590_3_2_14"/>
<evidence type="ECO:0000256" key="3">
    <source>
        <dbReference type="HAMAP-Rule" id="MF_00385"/>
    </source>
</evidence>
<feature type="compositionally biased region" description="Basic and acidic residues" evidence="4">
    <location>
        <begin position="133"/>
        <end position="142"/>
    </location>
</feature>
<evidence type="ECO:0000256" key="2">
    <source>
        <dbReference type="ARBA" id="ARBA00023274"/>
    </source>
</evidence>
<dbReference type="InterPro" id="IPR020592">
    <property type="entry name" value="Ribosomal_bS16_CS"/>
</dbReference>
<dbReference type="SUPFAM" id="SSF54565">
    <property type="entry name" value="Ribosomal protein S16"/>
    <property type="match status" value="1"/>
</dbReference>
<dbReference type="PANTHER" id="PTHR12919:SF20">
    <property type="entry name" value="SMALL RIBOSOMAL SUBUNIT PROTEIN BS16M"/>
    <property type="match status" value="1"/>
</dbReference>
<dbReference type="AlphaFoldDB" id="A0A097SSQ3"/>
<evidence type="ECO:0000313" key="6">
    <source>
        <dbReference type="Proteomes" id="UP000030066"/>
    </source>
</evidence>
<reference evidence="5 6" key="1">
    <citation type="journal article" date="2014" name="PLoS ONE">
        <title>An emerging Mycoplasma associated with trichomoniasis, vaginal infection and disease.</title>
        <authorList>
            <consortium name="Vaginal Microbiome Consortium"/>
            <person name="Fettweis J.M."/>
            <person name="Serrano M.G."/>
            <person name="Huang B."/>
            <person name="Brooks J.P."/>
            <person name="Glascock A.L."/>
            <person name="Sheth N.U."/>
            <person name="Strauss J.F.III."/>
            <person name="Jefferson K.K."/>
            <person name="Buck G.A."/>
        </authorList>
    </citation>
    <scope>NUCLEOTIDE SEQUENCE [LARGE SCALE GENOMIC DNA]</scope>
    <source>
        <strain evidence="5 6">VCU_M1</strain>
    </source>
</reference>
<dbReference type="Pfam" id="PF00886">
    <property type="entry name" value="Ribosomal_S16"/>
    <property type="match status" value="1"/>
</dbReference>
<dbReference type="STRING" id="1318617.MGM1_2470"/>
<dbReference type="Gene3D" id="3.30.1320.10">
    <property type="match status" value="1"/>
</dbReference>
<dbReference type="InterPro" id="IPR023803">
    <property type="entry name" value="Ribosomal_bS16_dom_sf"/>
</dbReference>
<comment type="similarity">
    <text evidence="3">Belongs to the bacterial ribosomal protein bS16 family.</text>
</comment>
<keyword evidence="6" id="KW-1185">Reference proteome</keyword>
<dbReference type="InterPro" id="IPR000307">
    <property type="entry name" value="Ribosomal_bS16"/>
</dbReference>
<proteinExistence type="inferred from homology"/>
<gene>
    <name evidence="3 5" type="primary">rpsP</name>
    <name evidence="5" type="ORF">MGM1_2470</name>
</gene>
<keyword evidence="2 3" id="KW-0687">Ribonucleoprotein</keyword>
<dbReference type="GO" id="GO:0005737">
    <property type="term" value="C:cytoplasm"/>
    <property type="evidence" value="ECO:0007669"/>
    <property type="project" value="UniProtKB-ARBA"/>
</dbReference>
<dbReference type="GO" id="GO:0003735">
    <property type="term" value="F:structural constituent of ribosome"/>
    <property type="evidence" value="ECO:0007669"/>
    <property type="project" value="InterPro"/>
</dbReference>
<evidence type="ECO:0000256" key="4">
    <source>
        <dbReference type="SAM" id="MobiDB-lite"/>
    </source>
</evidence>
<protein>
    <recommendedName>
        <fullName evidence="3">Small ribosomal subunit protein bS16</fullName>
    </recommendedName>
</protein>
<feature type="compositionally biased region" description="Basic residues" evidence="4">
    <location>
        <begin position="88"/>
        <end position="132"/>
    </location>
</feature>
<dbReference type="Proteomes" id="UP000030066">
    <property type="component" value="Chromosome"/>
</dbReference>
<organism evidence="5 6">
    <name type="scientific">Candidatus Malacoplasma girerdii</name>
    <dbReference type="NCBI Taxonomy" id="1318617"/>
    <lineage>
        <taxon>Bacteria</taxon>
        <taxon>Bacillati</taxon>
        <taxon>Mycoplasmatota</taxon>
        <taxon>Mycoplasmoidales</taxon>
        <taxon>Mycoplasmoidaceae</taxon>
        <taxon>Malacoplasma</taxon>
    </lineage>
</organism>
<evidence type="ECO:0000313" key="5">
    <source>
        <dbReference type="EMBL" id="AIV03623.1"/>
    </source>
</evidence>
<keyword evidence="1 3" id="KW-0689">Ribosomal protein</keyword>
<dbReference type="eggNOG" id="COG0228">
    <property type="taxonomic scope" value="Bacteria"/>
</dbReference>
<sequence>MVKIRLARLGKHKSPFYRIVATDSRNKRDGGYLALLGTYEPFSGKTTFDSELVIKFLNNGAVPSETVLNLLKVKGLYKTFLMQKPNKKTKKVKVKKSAAKKKLVAARKTNKAEKKKARSVKKTAKRAPKRAAKKSENQAEAK</sequence>
<dbReference type="NCBIfam" id="TIGR00002">
    <property type="entry name" value="S16"/>
    <property type="match status" value="1"/>
</dbReference>
<dbReference type="PANTHER" id="PTHR12919">
    <property type="entry name" value="30S RIBOSOMAL PROTEIN S16"/>
    <property type="match status" value="1"/>
</dbReference>
<dbReference type="PROSITE" id="PS00732">
    <property type="entry name" value="RIBOSOMAL_S16"/>
    <property type="match status" value="1"/>
</dbReference>